<organism evidence="1">
    <name type="scientific">Planktothricoides sp. SpSt-374</name>
    <dbReference type="NCBI Taxonomy" id="2282167"/>
    <lineage>
        <taxon>Bacteria</taxon>
        <taxon>Bacillati</taxon>
        <taxon>Cyanobacteriota</taxon>
        <taxon>Cyanophyceae</taxon>
        <taxon>Oscillatoriophycideae</taxon>
        <taxon>Oscillatoriales</taxon>
        <taxon>Oscillatoriaceae</taxon>
        <taxon>Planktothricoides</taxon>
    </lineage>
</organism>
<accession>A0A7C4A128</accession>
<evidence type="ECO:0000313" key="1">
    <source>
        <dbReference type="EMBL" id="HGG03587.1"/>
    </source>
</evidence>
<dbReference type="EMBL" id="DSPX01000250">
    <property type="protein sequence ID" value="HGG03587.1"/>
    <property type="molecule type" value="Genomic_DNA"/>
</dbReference>
<comment type="caution">
    <text evidence="1">The sequence shown here is derived from an EMBL/GenBank/DDBJ whole genome shotgun (WGS) entry which is preliminary data.</text>
</comment>
<name>A0A7C4A128_9CYAN</name>
<sequence length="124" mass="14432">MSLIWINAAYNMPIFFTDKLNIYFAHQICKLNEYPCGYADNFKFLQSYCSIGFGDAMVKIGTHTLRQIPKKSMMNKNRQEILKETAAIHRETLQKHLQHRLEVARAKGDENLVRLLEIEANSLK</sequence>
<reference evidence="1" key="1">
    <citation type="journal article" date="2020" name="mSystems">
        <title>Genome- and Community-Level Interaction Insights into Carbon Utilization and Element Cycling Functions of Hydrothermarchaeota in Hydrothermal Sediment.</title>
        <authorList>
            <person name="Zhou Z."/>
            <person name="Liu Y."/>
            <person name="Xu W."/>
            <person name="Pan J."/>
            <person name="Luo Z.H."/>
            <person name="Li M."/>
        </authorList>
    </citation>
    <scope>NUCLEOTIDE SEQUENCE [LARGE SCALE GENOMIC DNA]</scope>
    <source>
        <strain evidence="1">SpSt-374</strain>
    </source>
</reference>
<dbReference type="AlphaFoldDB" id="A0A7C4A128"/>
<proteinExistence type="predicted"/>
<protein>
    <submittedName>
        <fullName evidence="1">Uncharacterized protein</fullName>
    </submittedName>
</protein>
<gene>
    <name evidence="1" type="ORF">ENR15_23855</name>
</gene>